<feature type="transmembrane region" description="Helical" evidence="7">
    <location>
        <begin position="112"/>
        <end position="132"/>
    </location>
</feature>
<dbReference type="Pfam" id="PF05241">
    <property type="entry name" value="EBP"/>
    <property type="match status" value="1"/>
</dbReference>
<evidence type="ECO:0000313" key="9">
    <source>
        <dbReference type="EMBL" id="KAK9790563.1"/>
    </source>
</evidence>
<evidence type="ECO:0000313" key="10">
    <source>
        <dbReference type="Proteomes" id="UP001465755"/>
    </source>
</evidence>
<organism evidence="9 10">
    <name type="scientific">Symbiochloris irregularis</name>
    <dbReference type="NCBI Taxonomy" id="706552"/>
    <lineage>
        <taxon>Eukaryota</taxon>
        <taxon>Viridiplantae</taxon>
        <taxon>Chlorophyta</taxon>
        <taxon>core chlorophytes</taxon>
        <taxon>Trebouxiophyceae</taxon>
        <taxon>Trebouxiales</taxon>
        <taxon>Trebouxiaceae</taxon>
        <taxon>Symbiochloris</taxon>
    </lineage>
</organism>
<proteinExistence type="inferred from homology"/>
<dbReference type="PANTHER" id="PTHR31204:SF1">
    <property type="entry name" value="SIGMA INTRACELLULAR RECEPTOR 2"/>
    <property type="match status" value="1"/>
</dbReference>
<sequence>MGSSRQLSSSANAGVRPLLQRRFDLFMVAFFLMHIPVTAIVDSQIVLPRDWYPAWARDLLNWYLSTFNDPLIKQGQPWFVSLCYTEVYLQFPFFFVGAYAFAFAREWVRPGAVVYGFCTATTLVPILAEILTSNDHSFNKAILCGFYLPFLVVPLAIGFRALSRPLLFQPPTKESFKIL</sequence>
<dbReference type="PIRSF" id="PIRSF031032">
    <property type="entry name" value="TMP_97_prd"/>
    <property type="match status" value="1"/>
</dbReference>
<dbReference type="PROSITE" id="PS51751">
    <property type="entry name" value="EXPERA"/>
    <property type="match status" value="1"/>
</dbReference>
<gene>
    <name evidence="9" type="ORF">WJX73_006992</name>
</gene>
<evidence type="ECO:0000256" key="3">
    <source>
        <dbReference type="ARBA" id="ARBA00022692"/>
    </source>
</evidence>
<dbReference type="PANTHER" id="PTHR31204">
    <property type="entry name" value="SIGMA INTRACELLULAR RECEPTOR 2"/>
    <property type="match status" value="1"/>
</dbReference>
<dbReference type="InterPro" id="IPR016964">
    <property type="entry name" value="Sigma2_recept"/>
</dbReference>
<keyword evidence="6 7" id="KW-0472">Membrane</keyword>
<keyword evidence="10" id="KW-1185">Reference proteome</keyword>
<feature type="domain" description="EXPERA" evidence="8">
    <location>
        <begin position="23"/>
        <end position="158"/>
    </location>
</feature>
<keyword evidence="4" id="KW-0256">Endoplasmic reticulum</keyword>
<protein>
    <recommendedName>
        <fullName evidence="8">EXPERA domain-containing protein</fullName>
    </recommendedName>
</protein>
<comment type="subcellular location">
    <subcellularLocation>
        <location evidence="1">Endoplasmic reticulum membrane</location>
        <topology evidence="1">Multi-pass membrane protein</topology>
    </subcellularLocation>
</comment>
<dbReference type="EMBL" id="JALJOQ010000190">
    <property type="protein sequence ID" value="KAK9790563.1"/>
    <property type="molecule type" value="Genomic_DNA"/>
</dbReference>
<evidence type="ECO:0000259" key="8">
    <source>
        <dbReference type="PROSITE" id="PS51751"/>
    </source>
</evidence>
<comment type="similarity">
    <text evidence="2">Belongs to the TMEM97/sigma-2 receptor family.</text>
</comment>
<keyword evidence="5 7" id="KW-1133">Transmembrane helix</keyword>
<evidence type="ECO:0000256" key="6">
    <source>
        <dbReference type="ARBA" id="ARBA00023136"/>
    </source>
</evidence>
<keyword evidence="3 7" id="KW-0812">Transmembrane</keyword>
<evidence type="ECO:0000256" key="1">
    <source>
        <dbReference type="ARBA" id="ARBA00004477"/>
    </source>
</evidence>
<dbReference type="AlphaFoldDB" id="A0AAW1NRJ8"/>
<name>A0AAW1NRJ8_9CHLO</name>
<feature type="transmembrane region" description="Helical" evidence="7">
    <location>
        <begin position="87"/>
        <end position="105"/>
    </location>
</feature>
<accession>A0AAW1NRJ8</accession>
<feature type="transmembrane region" description="Helical" evidence="7">
    <location>
        <begin position="25"/>
        <end position="47"/>
    </location>
</feature>
<evidence type="ECO:0000256" key="4">
    <source>
        <dbReference type="ARBA" id="ARBA00022824"/>
    </source>
</evidence>
<dbReference type="GO" id="GO:0005789">
    <property type="term" value="C:endoplasmic reticulum membrane"/>
    <property type="evidence" value="ECO:0007669"/>
    <property type="project" value="UniProtKB-SubCell"/>
</dbReference>
<evidence type="ECO:0000256" key="2">
    <source>
        <dbReference type="ARBA" id="ARBA00009096"/>
    </source>
</evidence>
<dbReference type="Proteomes" id="UP001465755">
    <property type="component" value="Unassembled WGS sequence"/>
</dbReference>
<evidence type="ECO:0000256" key="7">
    <source>
        <dbReference type="PIRNR" id="PIRNR031032"/>
    </source>
</evidence>
<feature type="transmembrane region" description="Helical" evidence="7">
    <location>
        <begin position="138"/>
        <end position="159"/>
    </location>
</feature>
<dbReference type="InterPro" id="IPR051987">
    <property type="entry name" value="Sigma-2_receptor-like"/>
</dbReference>
<comment type="caution">
    <text evidence="9">The sequence shown here is derived from an EMBL/GenBank/DDBJ whole genome shotgun (WGS) entry which is preliminary data.</text>
</comment>
<evidence type="ECO:0000256" key="5">
    <source>
        <dbReference type="ARBA" id="ARBA00022989"/>
    </source>
</evidence>
<dbReference type="InterPro" id="IPR033118">
    <property type="entry name" value="EXPERA"/>
</dbReference>
<reference evidence="9 10" key="1">
    <citation type="journal article" date="2024" name="Nat. Commun.">
        <title>Phylogenomics reveals the evolutionary origins of lichenization in chlorophyte algae.</title>
        <authorList>
            <person name="Puginier C."/>
            <person name="Libourel C."/>
            <person name="Otte J."/>
            <person name="Skaloud P."/>
            <person name="Haon M."/>
            <person name="Grisel S."/>
            <person name="Petersen M."/>
            <person name="Berrin J.G."/>
            <person name="Delaux P.M."/>
            <person name="Dal Grande F."/>
            <person name="Keller J."/>
        </authorList>
    </citation>
    <scope>NUCLEOTIDE SEQUENCE [LARGE SCALE GENOMIC DNA]</scope>
    <source>
        <strain evidence="9 10">SAG 2036</strain>
    </source>
</reference>